<dbReference type="Proteomes" id="UP001165960">
    <property type="component" value="Unassembled WGS sequence"/>
</dbReference>
<reference evidence="1" key="1">
    <citation type="submission" date="2022-04" db="EMBL/GenBank/DDBJ databases">
        <title>Genome of the entomopathogenic fungus Entomophthora muscae.</title>
        <authorList>
            <person name="Elya C."/>
            <person name="Lovett B.R."/>
            <person name="Lee E."/>
            <person name="Macias A.M."/>
            <person name="Hajek A.E."/>
            <person name="De Bivort B.L."/>
            <person name="Kasson M.T."/>
            <person name="De Fine Licht H.H."/>
            <person name="Stajich J.E."/>
        </authorList>
    </citation>
    <scope>NUCLEOTIDE SEQUENCE</scope>
    <source>
        <strain evidence="1">Berkeley</strain>
    </source>
</reference>
<name>A0ACC2SJM3_9FUNG</name>
<sequence length="105" mass="11557">MFTALAYGGKISSSVYQVGDNLFHLLHFVEDLPRQDQNLLVSGEYLVKSLTCNDLGPFLSDLIPTEPPGEGPVVTMLPVEDSWSALQNVSMPQSYTPPGYLEECH</sequence>
<evidence type="ECO:0000313" key="2">
    <source>
        <dbReference type="Proteomes" id="UP001165960"/>
    </source>
</evidence>
<protein>
    <submittedName>
        <fullName evidence="1">Uncharacterized protein</fullName>
    </submittedName>
</protein>
<proteinExistence type="predicted"/>
<accession>A0ACC2SJM3</accession>
<keyword evidence="2" id="KW-1185">Reference proteome</keyword>
<organism evidence="1 2">
    <name type="scientific">Entomophthora muscae</name>
    <dbReference type="NCBI Taxonomy" id="34485"/>
    <lineage>
        <taxon>Eukaryota</taxon>
        <taxon>Fungi</taxon>
        <taxon>Fungi incertae sedis</taxon>
        <taxon>Zoopagomycota</taxon>
        <taxon>Entomophthoromycotina</taxon>
        <taxon>Entomophthoromycetes</taxon>
        <taxon>Entomophthorales</taxon>
        <taxon>Entomophthoraceae</taxon>
        <taxon>Entomophthora</taxon>
    </lineage>
</organism>
<gene>
    <name evidence="1" type="ORF">DSO57_1010488</name>
</gene>
<dbReference type="EMBL" id="QTSX02005005">
    <property type="protein sequence ID" value="KAJ9062465.1"/>
    <property type="molecule type" value="Genomic_DNA"/>
</dbReference>
<evidence type="ECO:0000313" key="1">
    <source>
        <dbReference type="EMBL" id="KAJ9062465.1"/>
    </source>
</evidence>
<comment type="caution">
    <text evidence="1">The sequence shown here is derived from an EMBL/GenBank/DDBJ whole genome shotgun (WGS) entry which is preliminary data.</text>
</comment>